<evidence type="ECO:0000313" key="3">
    <source>
        <dbReference type="Proteomes" id="UP000298787"/>
    </source>
</evidence>
<feature type="region of interest" description="Disordered" evidence="1">
    <location>
        <begin position="1"/>
        <end position="31"/>
    </location>
</feature>
<evidence type="ECO:0000256" key="1">
    <source>
        <dbReference type="SAM" id="MobiDB-lite"/>
    </source>
</evidence>
<organism evidence="2 3">
    <name type="scientific">Collichthys lucidus</name>
    <name type="common">Big head croaker</name>
    <name type="synonym">Sciaena lucida</name>
    <dbReference type="NCBI Taxonomy" id="240159"/>
    <lineage>
        <taxon>Eukaryota</taxon>
        <taxon>Metazoa</taxon>
        <taxon>Chordata</taxon>
        <taxon>Craniata</taxon>
        <taxon>Vertebrata</taxon>
        <taxon>Euteleostomi</taxon>
        <taxon>Actinopterygii</taxon>
        <taxon>Neopterygii</taxon>
        <taxon>Teleostei</taxon>
        <taxon>Neoteleostei</taxon>
        <taxon>Acanthomorphata</taxon>
        <taxon>Eupercaria</taxon>
        <taxon>Sciaenidae</taxon>
        <taxon>Collichthys</taxon>
    </lineage>
</organism>
<dbReference type="Proteomes" id="UP000298787">
    <property type="component" value="Chromosome 20"/>
</dbReference>
<gene>
    <name evidence="2" type="ORF">D9C73_023202</name>
</gene>
<accession>A0A4U5VJC0</accession>
<reference evidence="2 3" key="1">
    <citation type="submission" date="2019-01" db="EMBL/GenBank/DDBJ databases">
        <title>Genome Assembly of Collichthys lucidus.</title>
        <authorList>
            <person name="Cai M."/>
            <person name="Xiao S."/>
        </authorList>
    </citation>
    <scope>NUCLEOTIDE SEQUENCE [LARGE SCALE GENOMIC DNA]</scope>
    <source>
        <strain evidence="2">JT15FE1705JMU</strain>
        <tissue evidence="2">Muscle</tissue>
    </source>
</reference>
<name>A0A4U5VJC0_COLLU</name>
<dbReference type="EMBL" id="CM014097">
    <property type="protein sequence ID" value="TKS88368.1"/>
    <property type="molecule type" value="Genomic_DNA"/>
</dbReference>
<feature type="compositionally biased region" description="Basic and acidic residues" evidence="1">
    <location>
        <begin position="85"/>
        <end position="118"/>
    </location>
</feature>
<feature type="region of interest" description="Disordered" evidence="1">
    <location>
        <begin position="54"/>
        <end position="140"/>
    </location>
</feature>
<sequence>MFDTRSVEEGLFGDSSRGHARRDSSSSTSAACVALTPRLASSAASQVSHSLTALQRKMEVQSGVQQPETRPLGSPRSGANQQNETDDRPTDASGRHSADNHSKDAQEASQKDDKKEPEPLSVNQPERLYRPRSREEIAGE</sequence>
<proteinExistence type="predicted"/>
<keyword evidence="3" id="KW-1185">Reference proteome</keyword>
<dbReference type="AlphaFoldDB" id="A0A4U5VJC0"/>
<feature type="compositionally biased region" description="Basic and acidic residues" evidence="1">
    <location>
        <begin position="127"/>
        <end position="140"/>
    </location>
</feature>
<protein>
    <submittedName>
        <fullName evidence="2">Uncharacterized protein</fullName>
    </submittedName>
</protein>
<evidence type="ECO:0000313" key="2">
    <source>
        <dbReference type="EMBL" id="TKS88368.1"/>
    </source>
</evidence>